<evidence type="ECO:0000313" key="1">
    <source>
        <dbReference type="EMBL" id="RDX78913.1"/>
    </source>
</evidence>
<dbReference type="OrthoDB" id="414945at2759"/>
<sequence length="82" mass="9813">MKIILDDFKVKYDRPMKLFCDNNSTITIAYDPIQHDRTKNIQIDKYFIKKKLNNVLIITKHVLTRLQVPDVFTKGLRFIFIL</sequence>
<dbReference type="Proteomes" id="UP000257109">
    <property type="component" value="Unassembled WGS sequence"/>
</dbReference>
<dbReference type="STRING" id="157652.A0A371FLA7"/>
<dbReference type="EMBL" id="QJKJ01008700">
    <property type="protein sequence ID" value="RDX78913.1"/>
    <property type="molecule type" value="Genomic_DNA"/>
</dbReference>
<evidence type="ECO:0000313" key="2">
    <source>
        <dbReference type="Proteomes" id="UP000257109"/>
    </source>
</evidence>
<dbReference type="AlphaFoldDB" id="A0A371FLA7"/>
<gene>
    <name evidence="1" type="primary">GIP</name>
    <name evidence="1" type="ORF">CR513_40734</name>
</gene>
<organism evidence="1 2">
    <name type="scientific">Mucuna pruriens</name>
    <name type="common">Velvet bean</name>
    <name type="synonym">Dolichos pruriens</name>
    <dbReference type="NCBI Taxonomy" id="157652"/>
    <lineage>
        <taxon>Eukaryota</taxon>
        <taxon>Viridiplantae</taxon>
        <taxon>Streptophyta</taxon>
        <taxon>Embryophyta</taxon>
        <taxon>Tracheophyta</taxon>
        <taxon>Spermatophyta</taxon>
        <taxon>Magnoliopsida</taxon>
        <taxon>eudicotyledons</taxon>
        <taxon>Gunneridae</taxon>
        <taxon>Pentapetalae</taxon>
        <taxon>rosids</taxon>
        <taxon>fabids</taxon>
        <taxon>Fabales</taxon>
        <taxon>Fabaceae</taxon>
        <taxon>Papilionoideae</taxon>
        <taxon>50 kb inversion clade</taxon>
        <taxon>NPAAA clade</taxon>
        <taxon>indigoferoid/millettioid clade</taxon>
        <taxon>Phaseoleae</taxon>
        <taxon>Mucuna</taxon>
    </lineage>
</organism>
<name>A0A371FLA7_MUCPR</name>
<keyword evidence="2" id="KW-1185">Reference proteome</keyword>
<protein>
    <submittedName>
        <fullName evidence="1">Copia protein</fullName>
    </submittedName>
</protein>
<reference evidence="1" key="1">
    <citation type="submission" date="2018-05" db="EMBL/GenBank/DDBJ databases">
        <title>Draft genome of Mucuna pruriens seed.</title>
        <authorList>
            <person name="Nnadi N.E."/>
            <person name="Vos R."/>
            <person name="Hasami M.H."/>
            <person name="Devisetty U.K."/>
            <person name="Aguiy J.C."/>
        </authorList>
    </citation>
    <scope>NUCLEOTIDE SEQUENCE [LARGE SCALE GENOMIC DNA]</scope>
    <source>
        <strain evidence="1">JCA_2017</strain>
    </source>
</reference>
<comment type="caution">
    <text evidence="1">The sequence shown here is derived from an EMBL/GenBank/DDBJ whole genome shotgun (WGS) entry which is preliminary data.</text>
</comment>
<proteinExistence type="predicted"/>
<feature type="non-terminal residue" evidence="1">
    <location>
        <position position="1"/>
    </location>
</feature>
<accession>A0A371FLA7</accession>
<dbReference type="CDD" id="cd09272">
    <property type="entry name" value="RNase_HI_RT_Ty1"/>
    <property type="match status" value="1"/>
</dbReference>